<dbReference type="Gene3D" id="3.90.1150.10">
    <property type="entry name" value="Aspartate Aminotransferase, domain 1"/>
    <property type="match status" value="1"/>
</dbReference>
<comment type="cofactor">
    <cofactor evidence="1">
        <name>pyridoxal 5'-phosphate</name>
        <dbReference type="ChEBI" id="CHEBI:597326"/>
    </cofactor>
</comment>
<evidence type="ECO:0000259" key="6">
    <source>
        <dbReference type="Pfam" id="PF00155"/>
    </source>
</evidence>
<accession>A0A383ER02</accession>
<organism evidence="7">
    <name type="scientific">marine metagenome</name>
    <dbReference type="NCBI Taxonomy" id="408172"/>
    <lineage>
        <taxon>unclassified sequences</taxon>
        <taxon>metagenomes</taxon>
        <taxon>ecological metagenomes</taxon>
    </lineage>
</organism>
<dbReference type="SUPFAM" id="SSF53383">
    <property type="entry name" value="PLP-dependent transferases"/>
    <property type="match status" value="1"/>
</dbReference>
<keyword evidence="5" id="KW-0663">Pyridoxal phosphate</keyword>
<evidence type="ECO:0000256" key="2">
    <source>
        <dbReference type="ARBA" id="ARBA00007441"/>
    </source>
</evidence>
<dbReference type="InterPro" id="IPR001917">
    <property type="entry name" value="Aminotrans_II_pyridoxalP_BS"/>
</dbReference>
<keyword evidence="4" id="KW-0808">Transferase</keyword>
<dbReference type="Gene3D" id="3.40.640.10">
    <property type="entry name" value="Type I PLP-dependent aspartate aminotransferase-like (Major domain)"/>
    <property type="match status" value="1"/>
</dbReference>
<sequence length="214" mass="24032">PTGRVYTRQELENVARICQEHDLLALCDETYEYFLYDSNEHITLASIPGMWERTLTSYTFTKAYAMAGWRLGCIVGPGALLEPLGKMHEHTASFVSPFIQMAGVEALEGPQDHLPVWKEECDMLRSRVTMLLNEVEGVYCAQPQGATFVFPRYDNPLPSTELSELLVQDEGVVVTPGIGFGMSGENHFRIALMRSPAPRVIEGAERIVRFLSKF</sequence>
<evidence type="ECO:0000256" key="5">
    <source>
        <dbReference type="ARBA" id="ARBA00022898"/>
    </source>
</evidence>
<dbReference type="GO" id="GO:0006520">
    <property type="term" value="P:amino acid metabolic process"/>
    <property type="evidence" value="ECO:0007669"/>
    <property type="project" value="InterPro"/>
</dbReference>
<dbReference type="Pfam" id="PF00155">
    <property type="entry name" value="Aminotran_1_2"/>
    <property type="match status" value="1"/>
</dbReference>
<dbReference type="GO" id="GO:0030170">
    <property type="term" value="F:pyridoxal phosphate binding"/>
    <property type="evidence" value="ECO:0007669"/>
    <property type="project" value="InterPro"/>
</dbReference>
<dbReference type="EMBL" id="UINC01228041">
    <property type="protein sequence ID" value="SVE59191.1"/>
    <property type="molecule type" value="Genomic_DNA"/>
</dbReference>
<evidence type="ECO:0000256" key="4">
    <source>
        <dbReference type="ARBA" id="ARBA00022679"/>
    </source>
</evidence>
<dbReference type="InterPro" id="IPR015424">
    <property type="entry name" value="PyrdxlP-dep_Trfase"/>
</dbReference>
<protein>
    <recommendedName>
        <fullName evidence="6">Aminotransferase class I/classII large domain-containing protein</fullName>
    </recommendedName>
</protein>
<dbReference type="PANTHER" id="PTHR46383:SF1">
    <property type="entry name" value="ASPARTATE AMINOTRANSFERASE"/>
    <property type="match status" value="1"/>
</dbReference>
<dbReference type="InterPro" id="IPR004839">
    <property type="entry name" value="Aminotransferase_I/II_large"/>
</dbReference>
<dbReference type="GO" id="GO:0008483">
    <property type="term" value="F:transaminase activity"/>
    <property type="evidence" value="ECO:0007669"/>
    <property type="project" value="UniProtKB-KW"/>
</dbReference>
<evidence type="ECO:0000256" key="1">
    <source>
        <dbReference type="ARBA" id="ARBA00001933"/>
    </source>
</evidence>
<dbReference type="CDD" id="cd00609">
    <property type="entry name" value="AAT_like"/>
    <property type="match status" value="1"/>
</dbReference>
<comment type="similarity">
    <text evidence="2">Belongs to the class-I pyridoxal-phosphate-dependent aminotransferase family.</text>
</comment>
<dbReference type="InterPro" id="IPR015421">
    <property type="entry name" value="PyrdxlP-dep_Trfase_major"/>
</dbReference>
<reference evidence="7" key="1">
    <citation type="submission" date="2018-05" db="EMBL/GenBank/DDBJ databases">
        <authorList>
            <person name="Lanie J.A."/>
            <person name="Ng W.-L."/>
            <person name="Kazmierczak K.M."/>
            <person name="Andrzejewski T.M."/>
            <person name="Davidsen T.M."/>
            <person name="Wayne K.J."/>
            <person name="Tettelin H."/>
            <person name="Glass J.I."/>
            <person name="Rusch D."/>
            <person name="Podicherti R."/>
            <person name="Tsui H.-C.T."/>
            <person name="Winkler M.E."/>
        </authorList>
    </citation>
    <scope>NUCLEOTIDE SEQUENCE</scope>
</reference>
<proteinExistence type="inferred from homology"/>
<keyword evidence="3" id="KW-0032">Aminotransferase</keyword>
<evidence type="ECO:0000256" key="3">
    <source>
        <dbReference type="ARBA" id="ARBA00022576"/>
    </source>
</evidence>
<dbReference type="PROSITE" id="PS00599">
    <property type="entry name" value="AA_TRANSFER_CLASS_2"/>
    <property type="match status" value="1"/>
</dbReference>
<dbReference type="InterPro" id="IPR050596">
    <property type="entry name" value="AspAT/PAT-like"/>
</dbReference>
<feature type="domain" description="Aminotransferase class I/classII large" evidence="6">
    <location>
        <begin position="1"/>
        <end position="192"/>
    </location>
</feature>
<dbReference type="PANTHER" id="PTHR46383">
    <property type="entry name" value="ASPARTATE AMINOTRANSFERASE"/>
    <property type="match status" value="1"/>
</dbReference>
<feature type="non-terminal residue" evidence="7">
    <location>
        <position position="1"/>
    </location>
</feature>
<dbReference type="AlphaFoldDB" id="A0A383ER02"/>
<name>A0A383ER02_9ZZZZ</name>
<evidence type="ECO:0000313" key="7">
    <source>
        <dbReference type="EMBL" id="SVE59191.1"/>
    </source>
</evidence>
<gene>
    <name evidence="7" type="ORF">METZ01_LOCUS512045</name>
</gene>
<dbReference type="InterPro" id="IPR015422">
    <property type="entry name" value="PyrdxlP-dep_Trfase_small"/>
</dbReference>